<evidence type="ECO:0000313" key="4">
    <source>
        <dbReference type="Proteomes" id="UP000298416"/>
    </source>
</evidence>
<comment type="caution">
    <text evidence="3">The sequence shown here is derived from an EMBL/GenBank/DDBJ whole genome shotgun (WGS) entry which is preliminary data.</text>
</comment>
<dbReference type="InterPro" id="IPR055414">
    <property type="entry name" value="LRR_R13L4/SHOC2-like"/>
</dbReference>
<gene>
    <name evidence="3" type="ORF">SASPL_149622</name>
</gene>
<name>A0A8X8WD62_SALSN</name>
<feature type="domain" description="Disease resistance R13L4/SHOC-2-like LRR" evidence="2">
    <location>
        <begin position="60"/>
        <end position="241"/>
    </location>
</feature>
<organism evidence="3">
    <name type="scientific">Salvia splendens</name>
    <name type="common">Scarlet sage</name>
    <dbReference type="NCBI Taxonomy" id="180675"/>
    <lineage>
        <taxon>Eukaryota</taxon>
        <taxon>Viridiplantae</taxon>
        <taxon>Streptophyta</taxon>
        <taxon>Embryophyta</taxon>
        <taxon>Tracheophyta</taxon>
        <taxon>Spermatophyta</taxon>
        <taxon>Magnoliopsida</taxon>
        <taxon>eudicotyledons</taxon>
        <taxon>Gunneridae</taxon>
        <taxon>Pentapetalae</taxon>
        <taxon>asterids</taxon>
        <taxon>lamiids</taxon>
        <taxon>Lamiales</taxon>
        <taxon>Lamiaceae</taxon>
        <taxon>Nepetoideae</taxon>
        <taxon>Mentheae</taxon>
        <taxon>Salviinae</taxon>
        <taxon>Salvia</taxon>
        <taxon>Salvia subgen. Calosphace</taxon>
        <taxon>core Calosphace</taxon>
    </lineage>
</organism>
<dbReference type="Proteomes" id="UP000298416">
    <property type="component" value="Unassembled WGS sequence"/>
</dbReference>
<dbReference type="PANTHER" id="PTHR15140:SF37">
    <property type="entry name" value="UBIQUITIN-LIKE DOMAIN-CONTAINING PROTEIN"/>
    <property type="match status" value="1"/>
</dbReference>
<dbReference type="PANTHER" id="PTHR15140">
    <property type="entry name" value="TUBULIN-SPECIFIC CHAPERONE E"/>
    <property type="match status" value="1"/>
</dbReference>
<protein>
    <recommendedName>
        <fullName evidence="2">Disease resistance R13L4/SHOC-2-like LRR domain-containing protein</fullName>
    </recommendedName>
</protein>
<sequence>MLSNPESENLTFSTPDLHQVTQELDSVLVFMAEKRLTSSDLQQATQQLESVKLVEELEEKSVPIGISRLGNLQTLICQQLMGFGLPSEIWEMSELRHLRCNELEEIPCDFGDITTLQEIYIWECGASVVASALQIQKVQQEEYDNYDLKVSFLTTLCALPNLEVLKIRDCAEEEEWEMTEGDEFRSLQFLRLCSSKIVRWRANETNLPKLWELYVIRCNELEEIPCDIGDIPTLQTILLRECGSSVLASAQEIQKVQQEEYGNYDLKVLIRD</sequence>
<keyword evidence="4" id="KW-1185">Reference proteome</keyword>
<dbReference type="InterPro" id="IPR032675">
    <property type="entry name" value="LRR_dom_sf"/>
</dbReference>
<proteinExistence type="predicted"/>
<evidence type="ECO:0000313" key="3">
    <source>
        <dbReference type="EMBL" id="KAG6391861.1"/>
    </source>
</evidence>
<reference evidence="3" key="1">
    <citation type="submission" date="2018-01" db="EMBL/GenBank/DDBJ databases">
        <authorList>
            <person name="Mao J.F."/>
        </authorList>
    </citation>
    <scope>NUCLEOTIDE SEQUENCE</scope>
    <source>
        <strain evidence="3">Huo1</strain>
        <tissue evidence="3">Leaf</tissue>
    </source>
</reference>
<dbReference type="Gene3D" id="3.80.10.10">
    <property type="entry name" value="Ribonuclease Inhibitor"/>
    <property type="match status" value="1"/>
</dbReference>
<keyword evidence="1" id="KW-0677">Repeat</keyword>
<dbReference type="EMBL" id="PNBA02000019">
    <property type="protein sequence ID" value="KAG6391861.1"/>
    <property type="molecule type" value="Genomic_DNA"/>
</dbReference>
<reference evidence="3" key="2">
    <citation type="submission" date="2020-08" db="EMBL/GenBank/DDBJ databases">
        <title>Plant Genome Project.</title>
        <authorList>
            <person name="Zhang R.-G."/>
        </authorList>
    </citation>
    <scope>NUCLEOTIDE SEQUENCE</scope>
    <source>
        <strain evidence="3">Huo1</strain>
        <tissue evidence="3">Leaf</tissue>
    </source>
</reference>
<dbReference type="AlphaFoldDB" id="A0A8X8WD62"/>
<dbReference type="SUPFAM" id="SSF52058">
    <property type="entry name" value="L domain-like"/>
    <property type="match status" value="1"/>
</dbReference>
<accession>A0A8X8WD62</accession>
<evidence type="ECO:0000259" key="2">
    <source>
        <dbReference type="Pfam" id="PF23598"/>
    </source>
</evidence>
<evidence type="ECO:0000256" key="1">
    <source>
        <dbReference type="ARBA" id="ARBA00022737"/>
    </source>
</evidence>
<dbReference type="Pfam" id="PF23598">
    <property type="entry name" value="LRR_14"/>
    <property type="match status" value="1"/>
</dbReference>